<dbReference type="RefSeq" id="WP_118145601.1">
    <property type="nucleotide sequence ID" value="NZ_QRWH01000006.1"/>
</dbReference>
<dbReference type="PANTHER" id="PTHR43300:SF7">
    <property type="entry name" value="UDP-N-ACETYLBACILLOSAMINE N-ACETYLTRANSFERASE"/>
    <property type="match status" value="1"/>
</dbReference>
<dbReference type="InterPro" id="IPR050179">
    <property type="entry name" value="Trans_hexapeptide_repeat"/>
</dbReference>
<dbReference type="AlphaFoldDB" id="A0A412MD03"/>
<dbReference type="PANTHER" id="PTHR43300">
    <property type="entry name" value="ACETYLTRANSFERASE"/>
    <property type="match status" value="1"/>
</dbReference>
<evidence type="ECO:0000313" key="2">
    <source>
        <dbReference type="EMBL" id="RGT08966.1"/>
    </source>
</evidence>
<name>A0A412MD03_9FIRM</name>
<reference evidence="2 3" key="1">
    <citation type="submission" date="2018-08" db="EMBL/GenBank/DDBJ databases">
        <title>A genome reference for cultivated species of the human gut microbiota.</title>
        <authorList>
            <person name="Zou Y."/>
            <person name="Xue W."/>
            <person name="Luo G."/>
        </authorList>
    </citation>
    <scope>NUCLEOTIDE SEQUENCE [LARGE SCALE GENOMIC DNA]</scope>
    <source>
        <strain evidence="2 3">AF19-4AC</strain>
    </source>
</reference>
<evidence type="ECO:0000313" key="3">
    <source>
        <dbReference type="Proteomes" id="UP000283630"/>
    </source>
</evidence>
<evidence type="ECO:0000259" key="1">
    <source>
        <dbReference type="Pfam" id="PF17836"/>
    </source>
</evidence>
<dbReference type="Proteomes" id="UP000283630">
    <property type="component" value="Unassembled WGS sequence"/>
</dbReference>
<dbReference type="SUPFAM" id="SSF51161">
    <property type="entry name" value="Trimeric LpxA-like enzymes"/>
    <property type="match status" value="1"/>
</dbReference>
<proteinExistence type="predicted"/>
<dbReference type="Gene3D" id="2.160.10.10">
    <property type="entry name" value="Hexapeptide repeat proteins"/>
    <property type="match status" value="1"/>
</dbReference>
<comment type="caution">
    <text evidence="2">The sequence shown here is derived from an EMBL/GenBank/DDBJ whole genome shotgun (WGS) entry which is preliminary data.</text>
</comment>
<gene>
    <name evidence="2" type="ORF">DWX53_08030</name>
</gene>
<sequence>MAKRLIVLGAGGYGRTVADLAEQLGYAPIITLDDKSVGFELSTFYSYIDSNTEFIVALGNNQLRLSWCNRIVDFGGILATLIHSSAYVSPKAKVMEGCVVLPKAIINTGVEVQRGCILNLGCIIDHDTLIEEGCHICVGAIVKGENRISSQGKIEAGLVVGRGVMN</sequence>
<dbReference type="InterPro" id="IPR011004">
    <property type="entry name" value="Trimer_LpxA-like_sf"/>
</dbReference>
<dbReference type="Pfam" id="PF17836">
    <property type="entry name" value="PglD_N"/>
    <property type="match status" value="1"/>
</dbReference>
<protein>
    <recommendedName>
        <fullName evidence="1">PglD N-terminal domain-containing protein</fullName>
    </recommendedName>
</protein>
<feature type="domain" description="PglD N-terminal" evidence="1">
    <location>
        <begin position="4"/>
        <end position="71"/>
    </location>
</feature>
<organism evidence="2 3">
    <name type="scientific">Dorea formicigenerans</name>
    <dbReference type="NCBI Taxonomy" id="39486"/>
    <lineage>
        <taxon>Bacteria</taxon>
        <taxon>Bacillati</taxon>
        <taxon>Bacillota</taxon>
        <taxon>Clostridia</taxon>
        <taxon>Lachnospirales</taxon>
        <taxon>Lachnospiraceae</taxon>
        <taxon>Dorea</taxon>
    </lineage>
</organism>
<dbReference type="EMBL" id="QRWH01000006">
    <property type="protein sequence ID" value="RGT08966.1"/>
    <property type="molecule type" value="Genomic_DNA"/>
</dbReference>
<dbReference type="InterPro" id="IPR041561">
    <property type="entry name" value="PglD_N"/>
</dbReference>
<accession>A0A412MD03</accession>
<dbReference type="Gene3D" id="3.40.50.20">
    <property type="match status" value="1"/>
</dbReference>